<sequence>MQAEKITHLAGEAPRFSQFALPIQYAFYHPCFHAFRSPMSFCICCYCFYFCSPIPSVHHSKVVMRVRRENPHEMGGSARKRANMDISRYFRA</sequence>
<name>A0A117NIE9_PICGL</name>
<organism evidence="1">
    <name type="scientific">Picea glauca</name>
    <name type="common">White spruce</name>
    <name type="synonym">Pinus glauca</name>
    <dbReference type="NCBI Taxonomy" id="3330"/>
    <lineage>
        <taxon>Eukaryota</taxon>
        <taxon>Viridiplantae</taxon>
        <taxon>Streptophyta</taxon>
        <taxon>Embryophyta</taxon>
        <taxon>Tracheophyta</taxon>
        <taxon>Spermatophyta</taxon>
        <taxon>Pinopsida</taxon>
        <taxon>Pinidae</taxon>
        <taxon>Conifers I</taxon>
        <taxon>Pinales</taxon>
        <taxon>Pinaceae</taxon>
        <taxon>Picea</taxon>
    </lineage>
</organism>
<protein>
    <submittedName>
        <fullName evidence="1">Uncharacterized protein</fullName>
    </submittedName>
</protein>
<dbReference type="AlphaFoldDB" id="A0A117NIE9"/>
<accession>A0A117NIE9</accession>
<reference evidence="1" key="1">
    <citation type="journal article" date="2015" name="Genome Biol. Evol.">
        <title>Organellar Genomes of White Spruce (Picea glauca): Assembly and Annotation.</title>
        <authorList>
            <person name="Jackman S.D."/>
            <person name="Warren R.L."/>
            <person name="Gibb E.A."/>
            <person name="Vandervalk B.P."/>
            <person name="Mohamadi H."/>
            <person name="Chu J."/>
            <person name="Raymond A."/>
            <person name="Pleasance S."/>
            <person name="Coope R."/>
            <person name="Wildung M.R."/>
            <person name="Ritland C.E."/>
            <person name="Bousquet J."/>
            <person name="Jones S.J."/>
            <person name="Bohlmann J."/>
            <person name="Birol I."/>
        </authorList>
    </citation>
    <scope>NUCLEOTIDE SEQUENCE [LARGE SCALE GENOMIC DNA]</scope>
    <source>
        <tissue evidence="1">Flushing bud</tissue>
    </source>
</reference>
<gene>
    <name evidence="1" type="ORF">ABT39_MTgene3019</name>
</gene>
<geneLocation type="mitochondrion" evidence="1"/>
<dbReference type="EMBL" id="LKAM01000002">
    <property type="protein sequence ID" value="KUM49792.1"/>
    <property type="molecule type" value="Genomic_DNA"/>
</dbReference>
<proteinExistence type="predicted"/>
<comment type="caution">
    <text evidence="1">The sequence shown here is derived from an EMBL/GenBank/DDBJ whole genome shotgun (WGS) entry which is preliminary data.</text>
</comment>
<evidence type="ECO:0000313" key="1">
    <source>
        <dbReference type="EMBL" id="KUM49792.1"/>
    </source>
</evidence>
<keyword evidence="1" id="KW-0496">Mitochondrion</keyword>